<name>A0A0K2V5R4_LEPSM</name>
<protein>
    <submittedName>
        <fullName evidence="1">Uncharacterized protein</fullName>
    </submittedName>
</protein>
<sequence>PYLRSTNGADCDLLNHPNAQVPPLDMTAGLCYLLCVQQVSCLALGERLQPCDQGNRPTSSPDLNKK</sequence>
<accession>A0A0K2V5R4</accession>
<dbReference type="EMBL" id="HACA01028458">
    <property type="protein sequence ID" value="CDW45819.1"/>
    <property type="molecule type" value="Transcribed_RNA"/>
</dbReference>
<feature type="non-terminal residue" evidence="1">
    <location>
        <position position="1"/>
    </location>
</feature>
<dbReference type="AlphaFoldDB" id="A0A0K2V5R4"/>
<organism evidence="1">
    <name type="scientific">Lepeophtheirus salmonis</name>
    <name type="common">Salmon louse</name>
    <name type="synonym">Caligus salmonis</name>
    <dbReference type="NCBI Taxonomy" id="72036"/>
    <lineage>
        <taxon>Eukaryota</taxon>
        <taxon>Metazoa</taxon>
        <taxon>Ecdysozoa</taxon>
        <taxon>Arthropoda</taxon>
        <taxon>Crustacea</taxon>
        <taxon>Multicrustacea</taxon>
        <taxon>Hexanauplia</taxon>
        <taxon>Copepoda</taxon>
        <taxon>Siphonostomatoida</taxon>
        <taxon>Caligidae</taxon>
        <taxon>Lepeophtheirus</taxon>
    </lineage>
</organism>
<proteinExistence type="predicted"/>
<evidence type="ECO:0000313" key="1">
    <source>
        <dbReference type="EMBL" id="CDW45819.1"/>
    </source>
</evidence>
<reference evidence="1" key="1">
    <citation type="submission" date="2014-05" db="EMBL/GenBank/DDBJ databases">
        <authorList>
            <person name="Chronopoulou M."/>
        </authorList>
    </citation>
    <scope>NUCLEOTIDE SEQUENCE</scope>
    <source>
        <tissue evidence="1">Whole organism</tissue>
    </source>
</reference>